<evidence type="ECO:0000313" key="4">
    <source>
        <dbReference type="Proteomes" id="UP001174209"/>
    </source>
</evidence>
<organism evidence="3 4">
    <name type="scientific">Arthrobacter burdickii</name>
    <dbReference type="NCBI Taxonomy" id="3035920"/>
    <lineage>
        <taxon>Bacteria</taxon>
        <taxon>Bacillati</taxon>
        <taxon>Actinomycetota</taxon>
        <taxon>Actinomycetes</taxon>
        <taxon>Micrococcales</taxon>
        <taxon>Micrococcaceae</taxon>
        <taxon>Arthrobacter</taxon>
    </lineage>
</organism>
<dbReference type="RefSeq" id="WP_301228253.1">
    <property type="nucleotide sequence ID" value="NZ_JAROCG010000001.1"/>
</dbReference>
<name>A0ABT8K548_9MICC</name>
<dbReference type="EMBL" id="JAROCG010000001">
    <property type="protein sequence ID" value="MDN4611926.1"/>
    <property type="molecule type" value="Genomic_DNA"/>
</dbReference>
<reference evidence="3" key="1">
    <citation type="submission" date="2023-06" db="EMBL/GenBank/DDBJ databases">
        <title>MT1 and MT2 Draft Genomes of Novel Species.</title>
        <authorList>
            <person name="Venkateswaran K."/>
        </authorList>
    </citation>
    <scope>NUCLEOTIDE SEQUENCE</scope>
    <source>
        <strain evidence="3">IIF3SC-B10</strain>
    </source>
</reference>
<accession>A0ABT8K548</accession>
<gene>
    <name evidence="3" type="ORF">P5G52_13740</name>
</gene>
<proteinExistence type="predicted"/>
<feature type="domain" description="ScoMcrA-like SRA" evidence="2">
    <location>
        <begin position="14"/>
        <end position="155"/>
    </location>
</feature>
<protein>
    <recommendedName>
        <fullName evidence="2">ScoMcrA-like SRA domain-containing protein</fullName>
    </recommendedName>
</protein>
<comment type="caution">
    <text evidence="3">The sequence shown here is derived from an EMBL/GenBank/DDBJ whole genome shotgun (WGS) entry which is preliminary data.</text>
</comment>
<dbReference type="Proteomes" id="UP001174209">
    <property type="component" value="Unassembled WGS sequence"/>
</dbReference>
<evidence type="ECO:0000256" key="1">
    <source>
        <dbReference type="SAM" id="MobiDB-lite"/>
    </source>
</evidence>
<keyword evidence="4" id="KW-1185">Reference proteome</keyword>
<evidence type="ECO:0000313" key="3">
    <source>
        <dbReference type="EMBL" id="MDN4611926.1"/>
    </source>
</evidence>
<dbReference type="InterPro" id="IPR058712">
    <property type="entry name" value="SRA_ScoMcrA"/>
</dbReference>
<dbReference type="Pfam" id="PF26348">
    <property type="entry name" value="SRA_ScoMcrA"/>
    <property type="match status" value="1"/>
</dbReference>
<feature type="region of interest" description="Disordered" evidence="1">
    <location>
        <begin position="157"/>
        <end position="177"/>
    </location>
</feature>
<evidence type="ECO:0000259" key="2">
    <source>
        <dbReference type="Pfam" id="PF26348"/>
    </source>
</evidence>
<sequence length="318" mass="34827">MANEWGIPVGWTGTRKEIAAMYGGTRFGGMETPSTSPNVLLFSDPKVGRENGYEFDGWSADGEVFSYTGMDRVGPQKMHKGNLALRDHKLNGKAVRLFGVSGKAAVGNGQDRIYLGEFAIDDDYPYSTEDAPGVDGVLRTVFVFHLRPVGEILRREEDLSSKAAAPTDSGSASQVPLENHAVEEFERAGTEAGTGKKREQDLVNVFQTILESRGHKLDRFKVYPKGSTMPLFTDIHDATEGILYEAKADATRNSVRAGLGQLLDYRRYVDGRPCRLLLPAAPNGDLLELLAEHDIAAVWRVGDTSSFQLHESGSTRAF</sequence>